<dbReference type="Gene3D" id="3.40.50.300">
    <property type="entry name" value="P-loop containing nucleotide triphosphate hydrolases"/>
    <property type="match status" value="1"/>
</dbReference>
<evidence type="ECO:0000256" key="2">
    <source>
        <dbReference type="PROSITE-ProRule" id="PRU00023"/>
    </source>
</evidence>
<dbReference type="InterPro" id="IPR056884">
    <property type="entry name" value="NPHP3-like_N"/>
</dbReference>
<dbReference type="PANTHER" id="PTHR10039">
    <property type="entry name" value="AMELOGENIN"/>
    <property type="match status" value="1"/>
</dbReference>
<dbReference type="PROSITE" id="PS50297">
    <property type="entry name" value="ANK_REP_REGION"/>
    <property type="match status" value="3"/>
</dbReference>
<dbReference type="InterPro" id="IPR036770">
    <property type="entry name" value="Ankyrin_rpt-contain_sf"/>
</dbReference>
<dbReference type="Gene3D" id="1.25.40.20">
    <property type="entry name" value="Ankyrin repeat-containing domain"/>
    <property type="match status" value="1"/>
</dbReference>
<dbReference type="Pfam" id="PF24883">
    <property type="entry name" value="NPHP3_N"/>
    <property type="match status" value="1"/>
</dbReference>
<dbReference type="SUPFAM" id="SSF48403">
    <property type="entry name" value="Ankyrin repeat"/>
    <property type="match status" value="1"/>
</dbReference>
<evidence type="ECO:0000313" key="4">
    <source>
        <dbReference type="EMBL" id="KAF3034664.1"/>
    </source>
</evidence>
<evidence type="ECO:0000259" key="3">
    <source>
        <dbReference type="Pfam" id="PF24883"/>
    </source>
</evidence>
<dbReference type="PANTHER" id="PTHR10039:SF5">
    <property type="entry name" value="NACHT DOMAIN-CONTAINING PROTEIN"/>
    <property type="match status" value="1"/>
</dbReference>
<accession>A0A9P4WK74</accession>
<keyword evidence="5" id="KW-1185">Reference proteome</keyword>
<keyword evidence="1" id="KW-0677">Repeat</keyword>
<reference evidence="4" key="1">
    <citation type="submission" date="2019-04" db="EMBL/GenBank/DDBJ databases">
        <title>Sequencing of skin fungus with MAO and IRED activity.</title>
        <authorList>
            <person name="Marsaioli A.J."/>
            <person name="Bonatto J.M.C."/>
            <person name="Reis Junior O."/>
        </authorList>
    </citation>
    <scope>NUCLEOTIDE SEQUENCE</scope>
    <source>
        <strain evidence="4">28M1</strain>
    </source>
</reference>
<dbReference type="OrthoDB" id="194358at2759"/>
<feature type="domain" description="Nephrocystin 3-like N-terminal" evidence="3">
    <location>
        <begin position="10"/>
        <end position="184"/>
    </location>
</feature>
<dbReference type="PROSITE" id="PS50088">
    <property type="entry name" value="ANK_REPEAT"/>
    <property type="match status" value="4"/>
</dbReference>
<feature type="repeat" description="ANK" evidence="2">
    <location>
        <begin position="778"/>
        <end position="810"/>
    </location>
</feature>
<evidence type="ECO:0000256" key="1">
    <source>
        <dbReference type="ARBA" id="ARBA00022737"/>
    </source>
</evidence>
<dbReference type="EMBL" id="SWKV01000065">
    <property type="protein sequence ID" value="KAF3034664.1"/>
    <property type="molecule type" value="Genomic_DNA"/>
</dbReference>
<organism evidence="4 5">
    <name type="scientific">Didymella heteroderae</name>
    <dbReference type="NCBI Taxonomy" id="1769908"/>
    <lineage>
        <taxon>Eukaryota</taxon>
        <taxon>Fungi</taxon>
        <taxon>Dikarya</taxon>
        <taxon>Ascomycota</taxon>
        <taxon>Pezizomycotina</taxon>
        <taxon>Dothideomycetes</taxon>
        <taxon>Pleosporomycetidae</taxon>
        <taxon>Pleosporales</taxon>
        <taxon>Pleosporineae</taxon>
        <taxon>Didymellaceae</taxon>
        <taxon>Didymella</taxon>
    </lineage>
</organism>
<dbReference type="AlphaFoldDB" id="A0A9P4WK74"/>
<feature type="repeat" description="ANK" evidence="2">
    <location>
        <begin position="646"/>
        <end position="678"/>
    </location>
</feature>
<dbReference type="InterPro" id="IPR027417">
    <property type="entry name" value="P-loop_NTPase"/>
</dbReference>
<protein>
    <recommendedName>
        <fullName evidence="3">Nephrocystin 3-like N-terminal domain-containing protein</fullName>
    </recommendedName>
</protein>
<dbReference type="SMART" id="SM00248">
    <property type="entry name" value="ANK"/>
    <property type="match status" value="8"/>
</dbReference>
<dbReference type="PRINTS" id="PR01415">
    <property type="entry name" value="ANKYRIN"/>
</dbReference>
<proteinExistence type="predicted"/>
<feature type="repeat" description="ANK" evidence="2">
    <location>
        <begin position="712"/>
        <end position="744"/>
    </location>
</feature>
<dbReference type="Proteomes" id="UP000758155">
    <property type="component" value="Unassembled WGS sequence"/>
</dbReference>
<name>A0A9P4WK74_9PLEO</name>
<sequence length="841" mass="92983">MTIKPGHAKTCKWLLKCSQYVDWLDASKLDEHHGFLWIKGKAGAGKSTLMKFATVNARKTMRDCTVLTFFFNARGEDLEKSTIGTYRSLLLQLLEAIPESHSIFSSSDFSKSPISADQQWSVEMLETLLEQAIQSLGQSSVVCFIDALDECEEGQVRKMIQFLERISDIAVSNDLHFKVCFSSRHYPHVTIRNGLELVLEGHEGHTQDITNYIGTELKIGKSKAAQRIRSELQEKASGVFMWVVLVVDILNKEFDRGQVHALRKKLQEIPGDLHELFRDILTRDSHNKELLVLCIQWVLFARRPLSPEELYHVLLSSADPDVISDWDPEDVTIEDMRRYILNSSKGLTEATAVKNSRIQFIHESVRDFLLKENGLSKIWPEFKENFQGQSHERLKQCCYDYNNLAATSSAVIPDHLQDLPAEVTAHLRKVVTRLFPCLDYAVRNVLHHADQAEGSGVSQKGFLASFSISEWVKLDNLLEKHKVRRHTSKVSLLYILAELDLVSLAKVLNSANQCINVEAERYGCPLFAAAAMSNEKIVNLLMRSLEIQQADTVPGVAVEDHTIQGNSSQRASKRDFVYSRSKTLLMNAADLGHGGVFALLLRSGQFGIDAEESKALLWKAIKSSSERTVRLLLSADPSMVNSKNRAGETALYVAAEEGNKAIIQIFLDGGADIDIEGGLYGNALHIASVSGHKGVVELLLDKGVNVSAQGGYYGNALQAASFAGHTELVELMLDKGANVNAQGGYYGNVLQAATARGYKKLIELLLDKGANVSAQGGYYGNALQAASACGSKEIVELLLDKGADVHAQGGFYGNALHAALERGRKEIAELLEEWGATKIPE</sequence>
<dbReference type="InterPro" id="IPR002110">
    <property type="entry name" value="Ankyrin_rpt"/>
</dbReference>
<gene>
    <name evidence="4" type="ORF">E8E12_002429</name>
</gene>
<dbReference type="SUPFAM" id="SSF52540">
    <property type="entry name" value="P-loop containing nucleoside triphosphate hydrolases"/>
    <property type="match status" value="1"/>
</dbReference>
<comment type="caution">
    <text evidence="4">The sequence shown here is derived from an EMBL/GenBank/DDBJ whole genome shotgun (WGS) entry which is preliminary data.</text>
</comment>
<keyword evidence="2" id="KW-0040">ANK repeat</keyword>
<dbReference type="Pfam" id="PF12796">
    <property type="entry name" value="Ank_2"/>
    <property type="match status" value="2"/>
</dbReference>
<feature type="repeat" description="ANK" evidence="2">
    <location>
        <begin position="682"/>
        <end position="711"/>
    </location>
</feature>
<evidence type="ECO:0000313" key="5">
    <source>
        <dbReference type="Proteomes" id="UP000758155"/>
    </source>
</evidence>